<evidence type="ECO:0000313" key="2">
    <source>
        <dbReference type="EnsemblPlants" id="AET3Gv20763800.16"/>
    </source>
</evidence>
<evidence type="ECO:0000256" key="1">
    <source>
        <dbReference type="SAM" id="SignalP"/>
    </source>
</evidence>
<reference evidence="3" key="2">
    <citation type="journal article" date="2017" name="Nat. Plants">
        <title>The Aegilops tauschii genome reveals multiple impacts of transposons.</title>
        <authorList>
            <person name="Zhao G."/>
            <person name="Zou C."/>
            <person name="Li K."/>
            <person name="Wang K."/>
            <person name="Li T."/>
            <person name="Gao L."/>
            <person name="Zhang X."/>
            <person name="Wang H."/>
            <person name="Yang Z."/>
            <person name="Liu X."/>
            <person name="Jiang W."/>
            <person name="Mao L."/>
            <person name="Kong X."/>
            <person name="Jiao Y."/>
            <person name="Jia J."/>
        </authorList>
    </citation>
    <scope>NUCLEOTIDE SEQUENCE [LARGE SCALE GENOMIC DNA]</scope>
    <source>
        <strain evidence="3">cv. AL8/78</strain>
    </source>
</reference>
<reference evidence="2" key="3">
    <citation type="journal article" date="2017" name="Nature">
        <title>Genome sequence of the progenitor of the wheat D genome Aegilops tauschii.</title>
        <authorList>
            <person name="Luo M.C."/>
            <person name="Gu Y.Q."/>
            <person name="Puiu D."/>
            <person name="Wang H."/>
            <person name="Twardziok S.O."/>
            <person name="Deal K.R."/>
            <person name="Huo N."/>
            <person name="Zhu T."/>
            <person name="Wang L."/>
            <person name="Wang Y."/>
            <person name="McGuire P.E."/>
            <person name="Liu S."/>
            <person name="Long H."/>
            <person name="Ramasamy R.K."/>
            <person name="Rodriguez J.C."/>
            <person name="Van S.L."/>
            <person name="Yuan L."/>
            <person name="Wang Z."/>
            <person name="Xia Z."/>
            <person name="Xiao L."/>
            <person name="Anderson O.D."/>
            <person name="Ouyang S."/>
            <person name="Liang Y."/>
            <person name="Zimin A.V."/>
            <person name="Pertea G."/>
            <person name="Qi P."/>
            <person name="Bennetzen J.L."/>
            <person name="Dai X."/>
            <person name="Dawson M.W."/>
            <person name="Muller H.G."/>
            <person name="Kugler K."/>
            <person name="Rivarola-Duarte L."/>
            <person name="Spannagl M."/>
            <person name="Mayer K.F.X."/>
            <person name="Lu F.H."/>
            <person name="Bevan M.W."/>
            <person name="Leroy P."/>
            <person name="Li P."/>
            <person name="You F.M."/>
            <person name="Sun Q."/>
            <person name="Liu Z."/>
            <person name="Lyons E."/>
            <person name="Wicker T."/>
            <person name="Salzberg S.L."/>
            <person name="Devos K.M."/>
            <person name="Dvorak J."/>
        </authorList>
    </citation>
    <scope>NUCLEOTIDE SEQUENCE [LARGE SCALE GENOMIC DNA]</scope>
    <source>
        <strain evidence="2">cv. AL8/78</strain>
    </source>
</reference>
<feature type="chain" id="PRO_5042372366" description="4-hydroxy-7-methoxy-3-oxo-3,4-dihydro-2H-1,4-benzoxazin-2-yl glucosidebeta-D-glucosidase" evidence="1">
    <location>
        <begin position="21"/>
        <end position="52"/>
    </location>
</feature>
<dbReference type="EnsemblPlants" id="AET3Gv20763800.42">
    <property type="protein sequence ID" value="AET3Gv20763800.42"/>
    <property type="gene ID" value="AET3Gv20763800"/>
</dbReference>
<evidence type="ECO:0008006" key="4">
    <source>
        <dbReference type="Google" id="ProtNLM"/>
    </source>
</evidence>
<reference evidence="2" key="5">
    <citation type="journal article" date="2021" name="G3 (Bethesda)">
        <title>Aegilops tauschii genome assembly Aet v5.0 features greater sequence contiguity and improved annotation.</title>
        <authorList>
            <person name="Wang L."/>
            <person name="Zhu T."/>
            <person name="Rodriguez J.C."/>
            <person name="Deal K.R."/>
            <person name="Dubcovsky J."/>
            <person name="McGuire P.E."/>
            <person name="Lux T."/>
            <person name="Spannagl M."/>
            <person name="Mayer K.F.X."/>
            <person name="Baldrich P."/>
            <person name="Meyers B.C."/>
            <person name="Huo N."/>
            <person name="Gu Y.Q."/>
            <person name="Zhou H."/>
            <person name="Devos K.M."/>
            <person name="Bennetzen J.L."/>
            <person name="Unver T."/>
            <person name="Budak H."/>
            <person name="Gulick P.J."/>
            <person name="Galiba G."/>
            <person name="Kalapos B."/>
            <person name="Nelson D.R."/>
            <person name="Li P."/>
            <person name="You F.M."/>
            <person name="Luo M.C."/>
            <person name="Dvorak J."/>
        </authorList>
    </citation>
    <scope>NUCLEOTIDE SEQUENCE [LARGE SCALE GENOMIC DNA]</scope>
    <source>
        <strain evidence="2">cv. AL8/78</strain>
    </source>
</reference>
<evidence type="ECO:0000313" key="3">
    <source>
        <dbReference type="Proteomes" id="UP000015105"/>
    </source>
</evidence>
<dbReference type="EnsemblPlants" id="AET3Gv20763800.41">
    <property type="protein sequence ID" value="AET3Gv20763800.41"/>
    <property type="gene ID" value="AET3Gv20763800"/>
</dbReference>
<dbReference type="Gramene" id="AET3Gv20763800.42">
    <property type="protein sequence ID" value="AET3Gv20763800.42"/>
    <property type="gene ID" value="AET3Gv20763800"/>
</dbReference>
<dbReference type="Gramene" id="AET3Gv20763800.16">
    <property type="protein sequence ID" value="AET3Gv20763800.16"/>
    <property type="gene ID" value="AET3Gv20763800"/>
</dbReference>
<dbReference type="EnsemblPlants" id="AET3Gv20763800.16">
    <property type="protein sequence ID" value="AET3Gv20763800.16"/>
    <property type="gene ID" value="AET3Gv20763800"/>
</dbReference>
<dbReference type="Proteomes" id="UP000015105">
    <property type="component" value="Chromosome 3D"/>
</dbReference>
<accession>A0A453FS20</accession>
<keyword evidence="1" id="KW-0732">Signal</keyword>
<sequence>MGATAFLYLLLSLWVQGATAADLGFTRSDFPREFVFGAGTSAYQARNPSRLS</sequence>
<name>A0A453FS20_AEGTS</name>
<dbReference type="Gramene" id="AET3Gv20763800.41">
    <property type="protein sequence ID" value="AET3Gv20763800.41"/>
    <property type="gene ID" value="AET3Gv20763800"/>
</dbReference>
<proteinExistence type="predicted"/>
<dbReference type="AlphaFoldDB" id="A0A453FS20"/>
<organism evidence="2 3">
    <name type="scientific">Aegilops tauschii subsp. strangulata</name>
    <name type="common">Goatgrass</name>
    <dbReference type="NCBI Taxonomy" id="200361"/>
    <lineage>
        <taxon>Eukaryota</taxon>
        <taxon>Viridiplantae</taxon>
        <taxon>Streptophyta</taxon>
        <taxon>Embryophyta</taxon>
        <taxon>Tracheophyta</taxon>
        <taxon>Spermatophyta</taxon>
        <taxon>Magnoliopsida</taxon>
        <taxon>Liliopsida</taxon>
        <taxon>Poales</taxon>
        <taxon>Poaceae</taxon>
        <taxon>BOP clade</taxon>
        <taxon>Pooideae</taxon>
        <taxon>Triticodae</taxon>
        <taxon>Triticeae</taxon>
        <taxon>Triticinae</taxon>
        <taxon>Aegilops</taxon>
    </lineage>
</organism>
<reference evidence="2" key="4">
    <citation type="submission" date="2019-03" db="UniProtKB">
        <authorList>
            <consortium name="EnsemblPlants"/>
        </authorList>
    </citation>
    <scope>IDENTIFICATION</scope>
</reference>
<keyword evidence="3" id="KW-1185">Reference proteome</keyword>
<protein>
    <recommendedName>
        <fullName evidence="4">4-hydroxy-7-methoxy-3-oxo-3,4-dihydro-2H-1,4-benzoxazin-2-yl glucosidebeta-D-glucosidase</fullName>
    </recommendedName>
</protein>
<reference evidence="3" key="1">
    <citation type="journal article" date="2014" name="Science">
        <title>Ancient hybridizations among the ancestral genomes of bread wheat.</title>
        <authorList>
            <consortium name="International Wheat Genome Sequencing Consortium,"/>
            <person name="Marcussen T."/>
            <person name="Sandve S.R."/>
            <person name="Heier L."/>
            <person name="Spannagl M."/>
            <person name="Pfeifer M."/>
            <person name="Jakobsen K.S."/>
            <person name="Wulff B.B."/>
            <person name="Steuernagel B."/>
            <person name="Mayer K.F."/>
            <person name="Olsen O.A."/>
        </authorList>
    </citation>
    <scope>NUCLEOTIDE SEQUENCE [LARGE SCALE GENOMIC DNA]</scope>
    <source>
        <strain evidence="3">cv. AL8/78</strain>
    </source>
</reference>
<feature type="signal peptide" evidence="1">
    <location>
        <begin position="1"/>
        <end position="20"/>
    </location>
</feature>